<dbReference type="EMBL" id="JAJNNZ010000023">
    <property type="protein sequence ID" value="MCJ2378819.1"/>
    <property type="molecule type" value="Genomic_DNA"/>
</dbReference>
<accession>A0A9X2AXA3</accession>
<dbReference type="RefSeq" id="WP_244359248.1">
    <property type="nucleotide sequence ID" value="NZ_JAJNNZ010000023.1"/>
</dbReference>
<dbReference type="Pfam" id="PF04338">
    <property type="entry name" value="DUF481"/>
    <property type="match status" value="1"/>
</dbReference>
<keyword evidence="1" id="KW-0732">Signal</keyword>
<gene>
    <name evidence="2" type="ORF">LNL84_18580</name>
</gene>
<dbReference type="InterPro" id="IPR007433">
    <property type="entry name" value="DUF481"/>
</dbReference>
<comment type="caution">
    <text evidence="2">The sequence shown here is derived from an EMBL/GenBank/DDBJ whole genome shotgun (WGS) entry which is preliminary data.</text>
</comment>
<keyword evidence="3" id="KW-1185">Reference proteome</keyword>
<dbReference type="Proteomes" id="UP001139488">
    <property type="component" value="Unassembled WGS sequence"/>
</dbReference>
<protein>
    <submittedName>
        <fullName evidence="2">DUF481 domain-containing protein</fullName>
    </submittedName>
</protein>
<proteinExistence type="predicted"/>
<feature type="signal peptide" evidence="1">
    <location>
        <begin position="1"/>
        <end position="19"/>
    </location>
</feature>
<dbReference type="AlphaFoldDB" id="A0A9X2AXA3"/>
<evidence type="ECO:0000313" key="2">
    <source>
        <dbReference type="EMBL" id="MCJ2378819.1"/>
    </source>
</evidence>
<evidence type="ECO:0000256" key="1">
    <source>
        <dbReference type="SAM" id="SignalP"/>
    </source>
</evidence>
<reference evidence="2" key="1">
    <citation type="submission" date="2021-11" db="EMBL/GenBank/DDBJ databases">
        <title>Vibrio ZSDE26 sp. nov. and Vibrio ZSDZ34 sp. nov., isolated from coastal seawater in Qingdao.</title>
        <authorList>
            <person name="Zhang P."/>
        </authorList>
    </citation>
    <scope>NUCLEOTIDE SEQUENCE</scope>
    <source>
        <strain evidence="2">ZSDZ34</strain>
    </source>
</reference>
<name>A0A9X2AXA3_9VIBR</name>
<feature type="chain" id="PRO_5040876792" evidence="1">
    <location>
        <begin position="20"/>
        <end position="256"/>
    </location>
</feature>
<evidence type="ECO:0000313" key="3">
    <source>
        <dbReference type="Proteomes" id="UP001139488"/>
    </source>
</evidence>
<organism evidence="2 3">
    <name type="scientific">Vibrio gelatinilyticus</name>
    <dbReference type="NCBI Taxonomy" id="2893468"/>
    <lineage>
        <taxon>Bacteria</taxon>
        <taxon>Pseudomonadati</taxon>
        <taxon>Pseudomonadota</taxon>
        <taxon>Gammaproteobacteria</taxon>
        <taxon>Vibrionales</taxon>
        <taxon>Vibrionaceae</taxon>
        <taxon>Vibrio</taxon>
    </lineage>
</organism>
<sequence length="256" mass="28791">MPRLTLLSLALLCSQTLHAEEFKPEKDSDSNELPSPLKTEVEFGYQAHSGNTDSQSLNARVATEYTAGRHRTNGEWKYYQLYKNGKEDKNQQNFLLQSDYKLSQRIYLFGNYNGFNSLYSAYFRDHTISGGLGYQLTNTDTLLLEVELGPGYRYQEPNVDEIGDKDIVFPNIVKEAIIRGNVSASWNPLDNLSIGGKLTTTAGQSNTRIDSEVNVTNNITDAIALKLSYNSQFHDRVPGNLAKRDTILTVNILFAF</sequence>